<dbReference type="AlphaFoldDB" id="A0A4C1Z2Y9"/>
<evidence type="ECO:0000256" key="1">
    <source>
        <dbReference type="SAM" id="MobiDB-lite"/>
    </source>
</evidence>
<organism evidence="2 3">
    <name type="scientific">Eumeta variegata</name>
    <name type="common">Bagworm moth</name>
    <name type="synonym">Eumeta japonica</name>
    <dbReference type="NCBI Taxonomy" id="151549"/>
    <lineage>
        <taxon>Eukaryota</taxon>
        <taxon>Metazoa</taxon>
        <taxon>Ecdysozoa</taxon>
        <taxon>Arthropoda</taxon>
        <taxon>Hexapoda</taxon>
        <taxon>Insecta</taxon>
        <taxon>Pterygota</taxon>
        <taxon>Neoptera</taxon>
        <taxon>Endopterygota</taxon>
        <taxon>Lepidoptera</taxon>
        <taxon>Glossata</taxon>
        <taxon>Ditrysia</taxon>
        <taxon>Tineoidea</taxon>
        <taxon>Psychidae</taxon>
        <taxon>Oiketicinae</taxon>
        <taxon>Eumeta</taxon>
    </lineage>
</organism>
<reference evidence="2 3" key="1">
    <citation type="journal article" date="2019" name="Commun. Biol.">
        <title>The bagworm genome reveals a unique fibroin gene that provides high tensile strength.</title>
        <authorList>
            <person name="Kono N."/>
            <person name="Nakamura H."/>
            <person name="Ohtoshi R."/>
            <person name="Tomita M."/>
            <person name="Numata K."/>
            <person name="Arakawa K."/>
        </authorList>
    </citation>
    <scope>NUCLEOTIDE SEQUENCE [LARGE SCALE GENOMIC DNA]</scope>
</reference>
<feature type="region of interest" description="Disordered" evidence="1">
    <location>
        <begin position="74"/>
        <end position="138"/>
    </location>
</feature>
<proteinExistence type="predicted"/>
<gene>
    <name evidence="2" type="ORF">EVAR_27003_1</name>
</gene>
<accession>A0A4C1Z2Y9</accession>
<name>A0A4C1Z2Y9_EUMVA</name>
<evidence type="ECO:0000313" key="2">
    <source>
        <dbReference type="EMBL" id="GBP82678.1"/>
    </source>
</evidence>
<sequence length="157" mass="17851">MPVFQSVQLRTAQEVLVRTTIENLFKSKESETGKKQHARQTAFNEVIEQMRTDAWDRLGNLTEDAIIAKSIRVNGAGSDDNRESTVKLSVRRNSKRKERELPGTTYQLPKRKKKGGPSLYDMKKIQHPGKTPGRLADGWRRHSACADTSLTRLSCER</sequence>
<dbReference type="EMBL" id="BGZK01001579">
    <property type="protein sequence ID" value="GBP82678.1"/>
    <property type="molecule type" value="Genomic_DNA"/>
</dbReference>
<keyword evidence="3" id="KW-1185">Reference proteome</keyword>
<protein>
    <submittedName>
        <fullName evidence="2">Uncharacterized protein</fullName>
    </submittedName>
</protein>
<comment type="caution">
    <text evidence="2">The sequence shown here is derived from an EMBL/GenBank/DDBJ whole genome shotgun (WGS) entry which is preliminary data.</text>
</comment>
<dbReference type="Proteomes" id="UP000299102">
    <property type="component" value="Unassembled WGS sequence"/>
</dbReference>
<evidence type="ECO:0000313" key="3">
    <source>
        <dbReference type="Proteomes" id="UP000299102"/>
    </source>
</evidence>